<reference evidence="1 2" key="1">
    <citation type="submission" date="2019-07" db="EMBL/GenBank/DDBJ databases">
        <title>Whole genome shotgun sequence of Pseudonocardia asaccharolytica NBRC 16224.</title>
        <authorList>
            <person name="Hosoyama A."/>
            <person name="Uohara A."/>
            <person name="Ohji S."/>
            <person name="Ichikawa N."/>
        </authorList>
    </citation>
    <scope>NUCLEOTIDE SEQUENCE [LARGE SCALE GENOMIC DNA]</scope>
    <source>
        <strain evidence="1 2">NBRC 16224</strain>
    </source>
</reference>
<evidence type="ECO:0000313" key="2">
    <source>
        <dbReference type="Proteomes" id="UP000321328"/>
    </source>
</evidence>
<dbReference type="AlphaFoldDB" id="A0A511CX19"/>
<comment type="caution">
    <text evidence="1">The sequence shown here is derived from an EMBL/GenBank/DDBJ whole genome shotgun (WGS) entry which is preliminary data.</text>
</comment>
<keyword evidence="2" id="KW-1185">Reference proteome</keyword>
<dbReference type="EMBL" id="BJVI01000006">
    <property type="protein sequence ID" value="GEL17092.1"/>
    <property type="molecule type" value="Genomic_DNA"/>
</dbReference>
<dbReference type="STRING" id="1123024.GCA_000423625_01262"/>
<dbReference type="Proteomes" id="UP000321328">
    <property type="component" value="Unassembled WGS sequence"/>
</dbReference>
<organism evidence="1 2">
    <name type="scientific">Pseudonocardia asaccharolytica DSM 44247 = NBRC 16224</name>
    <dbReference type="NCBI Taxonomy" id="1123024"/>
    <lineage>
        <taxon>Bacteria</taxon>
        <taxon>Bacillati</taxon>
        <taxon>Actinomycetota</taxon>
        <taxon>Actinomycetes</taxon>
        <taxon>Pseudonocardiales</taxon>
        <taxon>Pseudonocardiaceae</taxon>
        <taxon>Pseudonocardia</taxon>
    </lineage>
</organism>
<protein>
    <recommendedName>
        <fullName evidence="3">Transposase DDE domain-containing protein</fullName>
    </recommendedName>
</protein>
<accession>A0A511CX19</accession>
<proteinExistence type="predicted"/>
<name>A0A511CX19_9PSEU</name>
<evidence type="ECO:0008006" key="3">
    <source>
        <dbReference type="Google" id="ProtNLM"/>
    </source>
</evidence>
<gene>
    <name evidence="1" type="ORF">PA7_09290</name>
</gene>
<dbReference type="OrthoDB" id="3718343at2"/>
<dbReference type="RefSeq" id="WP_028929328.1">
    <property type="nucleotide sequence ID" value="NZ_AUII01000004.1"/>
</dbReference>
<sequence>MTWACCAAATPILAGAAKVAFVDLDDTVRRTYGYVKQGTIRAHLIGVPARLARAAHRLVRHLPRDWPWEDGLDELFRHTLHDPLPITA</sequence>
<evidence type="ECO:0000313" key="1">
    <source>
        <dbReference type="EMBL" id="GEL17092.1"/>
    </source>
</evidence>